<dbReference type="PANTHER" id="PTHR44591:SF3">
    <property type="entry name" value="RESPONSE REGULATORY DOMAIN-CONTAINING PROTEIN"/>
    <property type="match status" value="1"/>
</dbReference>
<dbReference type="PROSITE" id="PS50110">
    <property type="entry name" value="RESPONSE_REGULATORY"/>
    <property type="match status" value="1"/>
</dbReference>
<dbReference type="InterPro" id="IPR050595">
    <property type="entry name" value="Bact_response_regulator"/>
</dbReference>
<dbReference type="EMBL" id="JBHUON010000038">
    <property type="protein sequence ID" value="MFD2866842.1"/>
    <property type="molecule type" value="Genomic_DNA"/>
</dbReference>
<dbReference type="SMART" id="SM00448">
    <property type="entry name" value="REC"/>
    <property type="match status" value="1"/>
</dbReference>
<gene>
    <name evidence="4" type="ORF">ACFSYC_19250</name>
</gene>
<protein>
    <submittedName>
        <fullName evidence="4">PleD family two-component system response regulator</fullName>
    </submittedName>
</protein>
<dbReference type="InterPro" id="IPR011006">
    <property type="entry name" value="CheY-like_superfamily"/>
</dbReference>
<name>A0ABW5XV61_9SPHI</name>
<feature type="modified residue" description="4-aspartylphosphate" evidence="2">
    <location>
        <position position="53"/>
    </location>
</feature>
<evidence type="ECO:0000313" key="4">
    <source>
        <dbReference type="EMBL" id="MFD2866842.1"/>
    </source>
</evidence>
<evidence type="ECO:0000256" key="1">
    <source>
        <dbReference type="ARBA" id="ARBA00022553"/>
    </source>
</evidence>
<evidence type="ECO:0000256" key="2">
    <source>
        <dbReference type="PROSITE-ProRule" id="PRU00169"/>
    </source>
</evidence>
<dbReference type="RefSeq" id="WP_377130489.1">
    <property type="nucleotide sequence ID" value="NZ_JBHUHN010000001.1"/>
</dbReference>
<sequence length="121" mass="13391">MMSKRILVIDDDDDILSILDIIFGEEGYEPILFKTGTTTEEIKVLHPDLILLDVRIAGFGKTGAEICKEIKTEMDLANIPVLLVSAEEDVAVLARGCGANGFVSKPFDIYYLLTKVKEFLP</sequence>
<keyword evidence="5" id="KW-1185">Reference proteome</keyword>
<reference evidence="5" key="1">
    <citation type="journal article" date="2019" name="Int. J. Syst. Evol. Microbiol.">
        <title>The Global Catalogue of Microorganisms (GCM) 10K type strain sequencing project: providing services to taxonomists for standard genome sequencing and annotation.</title>
        <authorList>
            <consortium name="The Broad Institute Genomics Platform"/>
            <consortium name="The Broad Institute Genome Sequencing Center for Infectious Disease"/>
            <person name="Wu L."/>
            <person name="Ma J."/>
        </authorList>
    </citation>
    <scope>NUCLEOTIDE SEQUENCE [LARGE SCALE GENOMIC DNA]</scope>
    <source>
        <strain evidence="5">KCTC 52232</strain>
    </source>
</reference>
<keyword evidence="1 2" id="KW-0597">Phosphoprotein</keyword>
<proteinExistence type="predicted"/>
<organism evidence="4 5">
    <name type="scientific">Mucilaginibacter antarcticus</name>
    <dbReference type="NCBI Taxonomy" id="1855725"/>
    <lineage>
        <taxon>Bacteria</taxon>
        <taxon>Pseudomonadati</taxon>
        <taxon>Bacteroidota</taxon>
        <taxon>Sphingobacteriia</taxon>
        <taxon>Sphingobacteriales</taxon>
        <taxon>Sphingobacteriaceae</taxon>
        <taxon>Mucilaginibacter</taxon>
    </lineage>
</organism>
<dbReference type="Gene3D" id="3.40.50.2300">
    <property type="match status" value="1"/>
</dbReference>
<dbReference type="Pfam" id="PF00072">
    <property type="entry name" value="Response_reg"/>
    <property type="match status" value="1"/>
</dbReference>
<feature type="domain" description="Response regulatory" evidence="3">
    <location>
        <begin position="5"/>
        <end position="120"/>
    </location>
</feature>
<dbReference type="SUPFAM" id="SSF52172">
    <property type="entry name" value="CheY-like"/>
    <property type="match status" value="1"/>
</dbReference>
<dbReference type="InterPro" id="IPR001789">
    <property type="entry name" value="Sig_transdc_resp-reg_receiver"/>
</dbReference>
<accession>A0ABW5XV61</accession>
<dbReference type="Proteomes" id="UP001597601">
    <property type="component" value="Unassembled WGS sequence"/>
</dbReference>
<comment type="caution">
    <text evidence="4">The sequence shown here is derived from an EMBL/GenBank/DDBJ whole genome shotgun (WGS) entry which is preliminary data.</text>
</comment>
<dbReference type="PANTHER" id="PTHR44591">
    <property type="entry name" value="STRESS RESPONSE REGULATOR PROTEIN 1"/>
    <property type="match status" value="1"/>
</dbReference>
<evidence type="ECO:0000313" key="5">
    <source>
        <dbReference type="Proteomes" id="UP001597601"/>
    </source>
</evidence>
<evidence type="ECO:0000259" key="3">
    <source>
        <dbReference type="PROSITE" id="PS50110"/>
    </source>
</evidence>